<keyword evidence="5" id="KW-1133">Transmembrane helix</keyword>
<comment type="subcellular location">
    <subcellularLocation>
        <location evidence="1">Membrane</location>
        <topology evidence="1">Single-pass membrane protein</topology>
    </subcellularLocation>
</comment>
<accession>A0A7J7MZL4</accession>
<proteinExistence type="inferred from homology"/>
<dbReference type="Pfam" id="PF13839">
    <property type="entry name" value="PC-Esterase"/>
    <property type="match status" value="1"/>
</dbReference>
<evidence type="ECO:0000259" key="7">
    <source>
        <dbReference type="Pfam" id="PF13839"/>
    </source>
</evidence>
<dbReference type="PANTHER" id="PTHR32285">
    <property type="entry name" value="PROTEIN TRICHOME BIREFRINGENCE-LIKE 9-RELATED"/>
    <property type="match status" value="1"/>
</dbReference>
<dbReference type="PANTHER" id="PTHR32285:SF213">
    <property type="entry name" value="PROTEIN TRICHOME BIREFRINGENCE-LIKE 11"/>
    <property type="match status" value="1"/>
</dbReference>
<feature type="domain" description="Trichome birefringence-like C-terminal" evidence="7">
    <location>
        <begin position="35"/>
        <end position="140"/>
    </location>
</feature>
<dbReference type="EMBL" id="JACGCM010001165">
    <property type="protein sequence ID" value="KAF6160254.1"/>
    <property type="molecule type" value="Genomic_DNA"/>
</dbReference>
<dbReference type="OrthoDB" id="630188at2759"/>
<reference evidence="9 10" key="1">
    <citation type="journal article" date="2020" name="IScience">
        <title>Genome Sequencing of the Endangered Kingdonia uniflora (Circaeasteraceae, Ranunculales) Reveals Potential Mechanisms of Evolutionary Specialization.</title>
        <authorList>
            <person name="Sun Y."/>
            <person name="Deng T."/>
            <person name="Zhang A."/>
            <person name="Moore M.J."/>
            <person name="Landis J.B."/>
            <person name="Lin N."/>
            <person name="Zhang H."/>
            <person name="Zhang X."/>
            <person name="Huang J."/>
            <person name="Zhang X."/>
            <person name="Sun H."/>
            <person name="Wang H."/>
        </authorList>
    </citation>
    <scope>NUCLEOTIDE SEQUENCE [LARGE SCALE GENOMIC DNA]</scope>
    <source>
        <strain evidence="9">TB1705</strain>
        <tissue evidence="9">Leaf</tissue>
    </source>
</reference>
<evidence type="ECO:0000313" key="10">
    <source>
        <dbReference type="Proteomes" id="UP000541444"/>
    </source>
</evidence>
<sequence>MKCGFLDQGFRCSENGRPDDFYTKCRWQPSIATCPGFDATNMLERLQNRRVVFVGDSIGKNQWESLICMLSSTISDKDSICEMNRNPITKHKGFLVYKFKDFNCTVEYYRAPFLVLQSRTPDTVEKKVKITLKLDQMDITSAQ</sequence>
<keyword evidence="6" id="KW-0472">Membrane</keyword>
<evidence type="ECO:0000256" key="3">
    <source>
        <dbReference type="ARBA" id="ARBA00022692"/>
    </source>
</evidence>
<organism evidence="9 10">
    <name type="scientific">Kingdonia uniflora</name>
    <dbReference type="NCBI Taxonomy" id="39325"/>
    <lineage>
        <taxon>Eukaryota</taxon>
        <taxon>Viridiplantae</taxon>
        <taxon>Streptophyta</taxon>
        <taxon>Embryophyta</taxon>
        <taxon>Tracheophyta</taxon>
        <taxon>Spermatophyta</taxon>
        <taxon>Magnoliopsida</taxon>
        <taxon>Ranunculales</taxon>
        <taxon>Circaeasteraceae</taxon>
        <taxon>Kingdonia</taxon>
    </lineage>
</organism>
<name>A0A7J7MZL4_9MAGN</name>
<evidence type="ECO:0000256" key="5">
    <source>
        <dbReference type="ARBA" id="ARBA00022989"/>
    </source>
</evidence>
<dbReference type="GO" id="GO:0005794">
    <property type="term" value="C:Golgi apparatus"/>
    <property type="evidence" value="ECO:0007669"/>
    <property type="project" value="TreeGrafter"/>
</dbReference>
<comment type="similarity">
    <text evidence="2">Belongs to the PC-esterase family. TBL subfamily.</text>
</comment>
<keyword evidence="10" id="KW-1185">Reference proteome</keyword>
<dbReference type="Pfam" id="PF14416">
    <property type="entry name" value="PMR5N"/>
    <property type="match status" value="1"/>
</dbReference>
<dbReference type="GO" id="GO:0016020">
    <property type="term" value="C:membrane"/>
    <property type="evidence" value="ECO:0007669"/>
    <property type="project" value="UniProtKB-SubCell"/>
</dbReference>
<evidence type="ECO:0000313" key="9">
    <source>
        <dbReference type="EMBL" id="KAF6160254.1"/>
    </source>
</evidence>
<evidence type="ECO:0000259" key="8">
    <source>
        <dbReference type="Pfam" id="PF14416"/>
    </source>
</evidence>
<dbReference type="AlphaFoldDB" id="A0A7J7MZL4"/>
<dbReference type="InterPro" id="IPR026057">
    <property type="entry name" value="TBL_C"/>
</dbReference>
<protein>
    <submittedName>
        <fullName evidence="9">Uncharacterized protein</fullName>
    </submittedName>
</protein>
<keyword evidence="4" id="KW-0735">Signal-anchor</keyword>
<evidence type="ECO:0000256" key="2">
    <source>
        <dbReference type="ARBA" id="ARBA00007727"/>
    </source>
</evidence>
<dbReference type="Proteomes" id="UP000541444">
    <property type="component" value="Unassembled WGS sequence"/>
</dbReference>
<dbReference type="GO" id="GO:0016413">
    <property type="term" value="F:O-acetyltransferase activity"/>
    <property type="evidence" value="ECO:0007669"/>
    <property type="project" value="InterPro"/>
</dbReference>
<evidence type="ECO:0000256" key="4">
    <source>
        <dbReference type="ARBA" id="ARBA00022968"/>
    </source>
</evidence>
<gene>
    <name evidence="9" type="ORF">GIB67_019023</name>
</gene>
<comment type="caution">
    <text evidence="9">The sequence shown here is derived from an EMBL/GenBank/DDBJ whole genome shotgun (WGS) entry which is preliminary data.</text>
</comment>
<dbReference type="InterPro" id="IPR029962">
    <property type="entry name" value="TBL"/>
</dbReference>
<keyword evidence="3" id="KW-0812">Transmembrane</keyword>
<evidence type="ECO:0000256" key="1">
    <source>
        <dbReference type="ARBA" id="ARBA00004167"/>
    </source>
</evidence>
<feature type="domain" description="Trichome birefringence-like N-terminal" evidence="8">
    <location>
        <begin position="2"/>
        <end position="30"/>
    </location>
</feature>
<evidence type="ECO:0000256" key="6">
    <source>
        <dbReference type="ARBA" id="ARBA00023136"/>
    </source>
</evidence>
<dbReference type="InterPro" id="IPR025846">
    <property type="entry name" value="TBL_N"/>
</dbReference>